<dbReference type="GO" id="GO:0005771">
    <property type="term" value="C:multivesicular body"/>
    <property type="evidence" value="ECO:0007669"/>
    <property type="project" value="TreeGrafter"/>
</dbReference>
<dbReference type="Gene3D" id="1.10.287.1060">
    <property type="entry name" value="ESAT-6-like"/>
    <property type="match status" value="1"/>
</dbReference>
<protein>
    <submittedName>
        <fullName evidence="5">Uncharacterized protein</fullName>
    </submittedName>
</protein>
<comment type="similarity">
    <text evidence="2">Belongs to the SNF7 family.</text>
</comment>
<dbReference type="GO" id="GO:0032511">
    <property type="term" value="P:late endosome to vacuole transport via multivesicular body sorting pathway"/>
    <property type="evidence" value="ECO:0007669"/>
    <property type="project" value="TreeGrafter"/>
</dbReference>
<dbReference type="InterPro" id="IPR005024">
    <property type="entry name" value="Snf7_fam"/>
</dbReference>
<reference evidence="5 6" key="1">
    <citation type="submission" date="2019-01" db="EMBL/GenBank/DDBJ databases">
        <authorList>
            <person name="Ferrante I. M."/>
        </authorList>
    </citation>
    <scope>NUCLEOTIDE SEQUENCE [LARGE SCALE GENOMIC DNA]</scope>
    <source>
        <strain evidence="5 6">B856</strain>
    </source>
</reference>
<dbReference type="GO" id="GO:0009898">
    <property type="term" value="C:cytoplasmic side of plasma membrane"/>
    <property type="evidence" value="ECO:0007669"/>
    <property type="project" value="TreeGrafter"/>
</dbReference>
<dbReference type="Pfam" id="PF03357">
    <property type="entry name" value="Snf7"/>
    <property type="match status" value="1"/>
</dbReference>
<name>A0A448ZIU3_9STRA</name>
<feature type="compositionally biased region" description="Low complexity" evidence="4">
    <location>
        <begin position="13"/>
        <end position="25"/>
    </location>
</feature>
<dbReference type="PANTHER" id="PTHR22761:SF10">
    <property type="entry name" value="GH13992P"/>
    <property type="match status" value="1"/>
</dbReference>
<evidence type="ECO:0000256" key="2">
    <source>
        <dbReference type="ARBA" id="ARBA00006190"/>
    </source>
</evidence>
<comment type="subcellular location">
    <subcellularLocation>
        <location evidence="1">Endosome</location>
    </subcellularLocation>
</comment>
<dbReference type="Proteomes" id="UP000291116">
    <property type="component" value="Unassembled WGS sequence"/>
</dbReference>
<evidence type="ECO:0000256" key="1">
    <source>
        <dbReference type="ARBA" id="ARBA00004177"/>
    </source>
</evidence>
<accession>A0A448ZIU3</accession>
<dbReference type="OrthoDB" id="5592979at2759"/>
<keyword evidence="3" id="KW-0967">Endosome</keyword>
<feature type="region of interest" description="Disordered" evidence="4">
    <location>
        <begin position="1"/>
        <end position="29"/>
    </location>
</feature>
<evidence type="ECO:0000256" key="4">
    <source>
        <dbReference type="SAM" id="MobiDB-lite"/>
    </source>
</evidence>
<proteinExistence type="inferred from homology"/>
<dbReference type="GO" id="GO:0006900">
    <property type="term" value="P:vesicle budding from membrane"/>
    <property type="evidence" value="ECO:0007669"/>
    <property type="project" value="TreeGrafter"/>
</dbReference>
<evidence type="ECO:0000313" key="5">
    <source>
        <dbReference type="EMBL" id="VEU41977.1"/>
    </source>
</evidence>
<keyword evidence="6" id="KW-1185">Reference proteome</keyword>
<dbReference type="EMBL" id="CAACVS010000400">
    <property type="protein sequence ID" value="VEU41977.1"/>
    <property type="molecule type" value="Genomic_DNA"/>
</dbReference>
<feature type="compositionally biased region" description="Basic residues" evidence="4">
    <location>
        <begin position="1"/>
        <end position="10"/>
    </location>
</feature>
<evidence type="ECO:0000256" key="3">
    <source>
        <dbReference type="ARBA" id="ARBA00022753"/>
    </source>
</evidence>
<dbReference type="AlphaFoldDB" id="A0A448ZIU3"/>
<feature type="region of interest" description="Disordered" evidence="4">
    <location>
        <begin position="191"/>
        <end position="211"/>
    </location>
</feature>
<dbReference type="PANTHER" id="PTHR22761">
    <property type="entry name" value="CHARGED MULTIVESICULAR BODY PROTEIN"/>
    <property type="match status" value="1"/>
</dbReference>
<dbReference type="Gene3D" id="6.10.250.1710">
    <property type="match status" value="1"/>
</dbReference>
<sequence>MMNFFGKKKKEVNTTVSSTSTSKPSDAQTTIVKLRESIANQDKREDHIQKKIDMMVKEAKAKMAKGDKKGAVYAMKRKKLYEQEQAKIQNVRFTLETQVINLESAQQNAQTYQALKQGNTAMKGIRENVGIDQVDDVMDEIKEEMEMAQEINDAIAQPVDPLMTDEDELLEELNMLETADLEAELLKPPPTAVQAMPAAPNSKLPALEKKEEDDLRALEAELAGL</sequence>
<dbReference type="GO" id="GO:0000815">
    <property type="term" value="C:ESCRT III complex"/>
    <property type="evidence" value="ECO:0007669"/>
    <property type="project" value="TreeGrafter"/>
</dbReference>
<gene>
    <name evidence="5" type="ORF">PSNMU_V1.4_AUG-EV-PASAV3_0089240</name>
</gene>
<evidence type="ECO:0000313" key="6">
    <source>
        <dbReference type="Proteomes" id="UP000291116"/>
    </source>
</evidence>
<organism evidence="5 6">
    <name type="scientific">Pseudo-nitzschia multistriata</name>
    <dbReference type="NCBI Taxonomy" id="183589"/>
    <lineage>
        <taxon>Eukaryota</taxon>
        <taxon>Sar</taxon>
        <taxon>Stramenopiles</taxon>
        <taxon>Ochrophyta</taxon>
        <taxon>Bacillariophyta</taxon>
        <taxon>Bacillariophyceae</taxon>
        <taxon>Bacillariophycidae</taxon>
        <taxon>Bacillariales</taxon>
        <taxon>Bacillariaceae</taxon>
        <taxon>Pseudo-nitzschia</taxon>
    </lineage>
</organism>